<reference evidence="4 5" key="1">
    <citation type="submission" date="2007-06" db="EMBL/GenBank/DDBJ databases">
        <authorList>
            <person name="Shimkets L."/>
            <person name="Ferriera S."/>
            <person name="Johnson J."/>
            <person name="Kravitz S."/>
            <person name="Beeson K."/>
            <person name="Sutton G."/>
            <person name="Rogers Y.-H."/>
            <person name="Friedman R."/>
            <person name="Frazier M."/>
            <person name="Venter J.C."/>
        </authorList>
    </citation>
    <scope>NUCLEOTIDE SEQUENCE [LARGE SCALE GENOMIC DNA]</scope>
    <source>
        <strain evidence="4 5">SIR-1</strain>
    </source>
</reference>
<comment type="caution">
    <text evidence="4">The sequence shown here is derived from an EMBL/GenBank/DDBJ whole genome shotgun (WGS) entry which is preliminary data.</text>
</comment>
<dbReference type="PROSITE" id="PS51257">
    <property type="entry name" value="PROKAR_LIPOPROTEIN"/>
    <property type="match status" value="1"/>
</dbReference>
<dbReference type="InterPro" id="IPR000209">
    <property type="entry name" value="Peptidase_S8/S53_dom"/>
</dbReference>
<evidence type="ECO:0000259" key="3">
    <source>
        <dbReference type="Pfam" id="PF00082"/>
    </source>
</evidence>
<dbReference type="Gene3D" id="3.40.50.200">
    <property type="entry name" value="Peptidase S8/S53 domain"/>
    <property type="match status" value="1"/>
</dbReference>
<feature type="domain" description="Peptidase S8/S53" evidence="3">
    <location>
        <begin position="181"/>
        <end position="455"/>
    </location>
</feature>
<sequence>MRTSQLLFPLLSATFILACAAPGGDDTGDDAGGDPEYLTCPSARVIALLEHPDGDCDLDDALPEGWRHDKMFEESSPYLEDNMSAPPTQLRRYCSYIFGGSDDVGTDADYQALFAVLDASPAVTPDTAAVDCLGRLAQANTTESEELHAAMRGAFRTNVGWLSADELGVSLDAMDPADIAVVDTVSPKYGDNPEYDPVNFHGLQMAELIKDIRCPNGAEQCRVPVRFHQAMPRVSIYDSPEYKTGGHFGSQADIAMGIYDAVASWEERQGSPDETPRLVINLSAGWEPLPDNPVDLARAPTRSVYDALRYASCKGALVFVAAGNNAEPSCPGEHTGVTVPATFEGLAAPTSSECAALGFGGEEDPARPIFTDQARPLVYAVGGVDPRDQRLANSRVDGQPALVALGANSATREAAGADALALTGTSVSTAVASGAATLLWSYRPELRPDEVAAYLYAHGWGTGEDAEVTNVDGRAEIRRVHVCAALDAACEGLDPSVCPSNLDCVASPPAEDAGMGEFFAVFDSVTAEGSSVEFDGGLSEPEAPSCSPEGASTLGRPQPEVPVCPHCNIDRDPDDTKLYMTIDPAYAGTILSAILTTLDSDGDPTLHRFEGDLIDSLNDLTVEMTVLNLAITDIEVATIDFTIDDPTAGELTQTSTVTFR</sequence>
<dbReference type="CDD" id="cd00306">
    <property type="entry name" value="Peptidases_S8_S53"/>
    <property type="match status" value="1"/>
</dbReference>
<dbReference type="GO" id="GO:0004252">
    <property type="term" value="F:serine-type endopeptidase activity"/>
    <property type="evidence" value="ECO:0007669"/>
    <property type="project" value="InterPro"/>
</dbReference>
<feature type="region of interest" description="Disordered" evidence="1">
    <location>
        <begin position="531"/>
        <end position="559"/>
    </location>
</feature>
<dbReference type="RefSeq" id="WP_006975889.1">
    <property type="nucleotide sequence ID" value="NZ_ABCS01000109.1"/>
</dbReference>
<evidence type="ECO:0000313" key="4">
    <source>
        <dbReference type="EMBL" id="EDM74951.1"/>
    </source>
</evidence>
<protein>
    <recommendedName>
        <fullName evidence="3">Peptidase S8/S53 domain-containing protein</fullName>
    </recommendedName>
</protein>
<gene>
    <name evidence="4" type="ORF">PPSIR1_30514</name>
</gene>
<evidence type="ECO:0000256" key="1">
    <source>
        <dbReference type="SAM" id="MobiDB-lite"/>
    </source>
</evidence>
<name>A6GGQ1_9BACT</name>
<dbReference type="InterPro" id="IPR036852">
    <property type="entry name" value="Peptidase_S8/S53_dom_sf"/>
</dbReference>
<feature type="chain" id="PRO_5002697448" description="Peptidase S8/S53 domain-containing protein" evidence="2">
    <location>
        <begin position="21"/>
        <end position="660"/>
    </location>
</feature>
<dbReference type="Proteomes" id="UP000005801">
    <property type="component" value="Unassembled WGS sequence"/>
</dbReference>
<organism evidence="4 5">
    <name type="scientific">Plesiocystis pacifica SIR-1</name>
    <dbReference type="NCBI Taxonomy" id="391625"/>
    <lineage>
        <taxon>Bacteria</taxon>
        <taxon>Pseudomonadati</taxon>
        <taxon>Myxococcota</taxon>
        <taxon>Polyangia</taxon>
        <taxon>Nannocystales</taxon>
        <taxon>Nannocystaceae</taxon>
        <taxon>Plesiocystis</taxon>
    </lineage>
</organism>
<keyword evidence="5" id="KW-1185">Reference proteome</keyword>
<keyword evidence="2" id="KW-0732">Signal</keyword>
<dbReference type="GO" id="GO:0006508">
    <property type="term" value="P:proteolysis"/>
    <property type="evidence" value="ECO:0007669"/>
    <property type="project" value="InterPro"/>
</dbReference>
<evidence type="ECO:0000313" key="5">
    <source>
        <dbReference type="Proteomes" id="UP000005801"/>
    </source>
</evidence>
<feature type="signal peptide" evidence="2">
    <location>
        <begin position="1"/>
        <end position="20"/>
    </location>
</feature>
<dbReference type="EMBL" id="ABCS01000109">
    <property type="protein sequence ID" value="EDM74951.1"/>
    <property type="molecule type" value="Genomic_DNA"/>
</dbReference>
<accession>A6GGQ1</accession>
<evidence type="ECO:0000256" key="2">
    <source>
        <dbReference type="SAM" id="SignalP"/>
    </source>
</evidence>
<dbReference type="SUPFAM" id="SSF52743">
    <property type="entry name" value="Subtilisin-like"/>
    <property type="match status" value="1"/>
</dbReference>
<dbReference type="eggNOG" id="COG1404">
    <property type="taxonomic scope" value="Bacteria"/>
</dbReference>
<proteinExistence type="predicted"/>
<dbReference type="OrthoDB" id="5494295at2"/>
<dbReference type="Pfam" id="PF00082">
    <property type="entry name" value="Peptidase_S8"/>
    <property type="match status" value="1"/>
</dbReference>
<dbReference type="AlphaFoldDB" id="A6GGQ1"/>